<organism evidence="6 7">
    <name type="scientific">Silvanigrella aquatica</name>
    <dbReference type="NCBI Taxonomy" id="1915309"/>
    <lineage>
        <taxon>Bacteria</taxon>
        <taxon>Pseudomonadati</taxon>
        <taxon>Bdellovibrionota</taxon>
        <taxon>Oligoflexia</taxon>
        <taxon>Silvanigrellales</taxon>
        <taxon>Silvanigrellaceae</taxon>
        <taxon>Silvanigrella</taxon>
    </lineage>
</organism>
<dbReference type="GO" id="GO:0008113">
    <property type="term" value="F:peptide-methionine (S)-S-oxide reductase activity"/>
    <property type="evidence" value="ECO:0007669"/>
    <property type="project" value="UniProtKB-UniRule"/>
</dbReference>
<evidence type="ECO:0000313" key="7">
    <source>
        <dbReference type="Proteomes" id="UP000184731"/>
    </source>
</evidence>
<dbReference type="PANTHER" id="PTHR43774">
    <property type="entry name" value="PEPTIDE METHIONINE SULFOXIDE REDUCTASE"/>
    <property type="match status" value="1"/>
</dbReference>
<keyword evidence="7" id="KW-1185">Reference proteome</keyword>
<dbReference type="HAMAP" id="MF_01401">
    <property type="entry name" value="MsrA"/>
    <property type="match status" value="1"/>
</dbReference>
<proteinExistence type="inferred from homology"/>
<dbReference type="PANTHER" id="PTHR43774:SF1">
    <property type="entry name" value="PEPTIDE METHIONINE SULFOXIDE REDUCTASE MSRA 2"/>
    <property type="match status" value="1"/>
</dbReference>
<comment type="similarity">
    <text evidence="4">Belongs to the MsrA Met sulfoxide reductase family.</text>
</comment>
<evidence type="ECO:0000259" key="5">
    <source>
        <dbReference type="Pfam" id="PF01625"/>
    </source>
</evidence>
<accession>A0A1L4D276</accession>
<dbReference type="Gene3D" id="3.30.1060.10">
    <property type="entry name" value="Peptide methionine sulphoxide reductase MsrA"/>
    <property type="match status" value="1"/>
</dbReference>
<dbReference type="OrthoDB" id="5291837at2"/>
<reference evidence="6 7" key="1">
    <citation type="submission" date="2016-10" db="EMBL/GenBank/DDBJ databases">
        <title>Silvanigrella aquatica sp. nov., isolated from a freshwater lake located in the Black Forest, Germany, description of Silvanigrellaceae fam. nov., Silvanigrellales ord. nov., reclassification of the order Bdellovibrionales in the class Oligoflexia, reclassification of the families Bacteriovoracaceae and Halobacteriovoraceae in the new order Bacteriovoracales ord. nov., and reclassification of the family Pseudobacteriovoracaceae in the order Oligoflexiales.</title>
        <authorList>
            <person name="Hahn M.W."/>
            <person name="Schmidt J."/>
            <person name="Koll U."/>
            <person name="Rohde M."/>
            <person name="Verbag S."/>
            <person name="Pitt A."/>
            <person name="Nakai R."/>
            <person name="Naganuma T."/>
            <person name="Lang E."/>
        </authorList>
    </citation>
    <scope>NUCLEOTIDE SEQUENCE [LARGE SCALE GENOMIC DNA]</scope>
    <source>
        <strain evidence="6 7">MWH-Nonnen-W8red</strain>
    </source>
</reference>
<feature type="active site" evidence="4">
    <location>
        <position position="12"/>
    </location>
</feature>
<sequence>MDTELATLAGGCFWGVEELILKLNGVHKTEVGYCGGQSSNPIYAQVKTGTTGHAEAIQIHYNPKVITFENILEYFFRLHDPTTLNRQGNDVGSQYRSSVFYHSPEQKLIAEKIKNKVDKSGKWKNPVVTEIVPYKDFYSAEEYHQKYLQKNPGGYTCHYLRD</sequence>
<feature type="domain" description="Peptide methionine sulphoxide reductase MsrA" evidence="5">
    <location>
        <begin position="6"/>
        <end position="157"/>
    </location>
</feature>
<dbReference type="AlphaFoldDB" id="A0A1L4D276"/>
<keyword evidence="1 4" id="KW-0560">Oxidoreductase</keyword>
<evidence type="ECO:0000313" key="6">
    <source>
        <dbReference type="EMBL" id="APJ04298.1"/>
    </source>
</evidence>
<name>A0A1L4D276_9BACT</name>
<comment type="function">
    <text evidence="4">Has an important function as a repair enzyme for proteins that have been inactivated by oxidation. Catalyzes the reversible oxidation-reduction of methionine sulfoxide in proteins to methionine.</text>
</comment>
<dbReference type="EMBL" id="CP017834">
    <property type="protein sequence ID" value="APJ04298.1"/>
    <property type="molecule type" value="Genomic_DNA"/>
</dbReference>
<comment type="catalytic activity">
    <reaction evidence="2 4">
        <text>L-methionyl-[protein] + [thioredoxin]-disulfide + H2O = L-methionyl-(S)-S-oxide-[protein] + [thioredoxin]-dithiol</text>
        <dbReference type="Rhea" id="RHEA:14217"/>
        <dbReference type="Rhea" id="RHEA-COMP:10698"/>
        <dbReference type="Rhea" id="RHEA-COMP:10700"/>
        <dbReference type="Rhea" id="RHEA-COMP:12313"/>
        <dbReference type="Rhea" id="RHEA-COMP:12315"/>
        <dbReference type="ChEBI" id="CHEBI:15377"/>
        <dbReference type="ChEBI" id="CHEBI:16044"/>
        <dbReference type="ChEBI" id="CHEBI:29950"/>
        <dbReference type="ChEBI" id="CHEBI:44120"/>
        <dbReference type="ChEBI" id="CHEBI:50058"/>
        <dbReference type="EC" id="1.8.4.11"/>
    </reaction>
</comment>
<evidence type="ECO:0000256" key="3">
    <source>
        <dbReference type="ARBA" id="ARBA00048782"/>
    </source>
</evidence>
<gene>
    <name evidence="4" type="primary">msrA</name>
    <name evidence="6" type="ORF">AXG55_10425</name>
</gene>
<dbReference type="Pfam" id="PF01625">
    <property type="entry name" value="PMSR"/>
    <property type="match status" value="1"/>
</dbReference>
<protein>
    <recommendedName>
        <fullName evidence="4">Peptide methionine sulfoxide reductase MsrA</fullName>
        <shortName evidence="4">Protein-methionine-S-oxide reductase</shortName>
        <ecNumber evidence="4">1.8.4.11</ecNumber>
    </recommendedName>
    <alternativeName>
        <fullName evidence="4">Peptide-methionine (S)-S-oxide reductase</fullName>
        <shortName evidence="4">Peptide Met(O) reductase</shortName>
    </alternativeName>
</protein>
<dbReference type="InterPro" id="IPR002569">
    <property type="entry name" value="Met_Sox_Rdtase_MsrA_dom"/>
</dbReference>
<dbReference type="NCBIfam" id="TIGR00401">
    <property type="entry name" value="msrA"/>
    <property type="match status" value="1"/>
</dbReference>
<evidence type="ECO:0000256" key="4">
    <source>
        <dbReference type="HAMAP-Rule" id="MF_01401"/>
    </source>
</evidence>
<comment type="catalytic activity">
    <reaction evidence="3 4">
        <text>[thioredoxin]-disulfide + L-methionine + H2O = L-methionine (S)-S-oxide + [thioredoxin]-dithiol</text>
        <dbReference type="Rhea" id="RHEA:19993"/>
        <dbReference type="Rhea" id="RHEA-COMP:10698"/>
        <dbReference type="Rhea" id="RHEA-COMP:10700"/>
        <dbReference type="ChEBI" id="CHEBI:15377"/>
        <dbReference type="ChEBI" id="CHEBI:29950"/>
        <dbReference type="ChEBI" id="CHEBI:50058"/>
        <dbReference type="ChEBI" id="CHEBI:57844"/>
        <dbReference type="ChEBI" id="CHEBI:58772"/>
        <dbReference type="EC" id="1.8.4.11"/>
    </reaction>
</comment>
<dbReference type="Proteomes" id="UP000184731">
    <property type="component" value="Chromosome"/>
</dbReference>
<dbReference type="STRING" id="1915309.AXG55_10425"/>
<dbReference type="GO" id="GO:0033744">
    <property type="term" value="F:L-methionine:thioredoxin-disulfide S-oxidoreductase activity"/>
    <property type="evidence" value="ECO:0007669"/>
    <property type="project" value="RHEA"/>
</dbReference>
<evidence type="ECO:0000256" key="1">
    <source>
        <dbReference type="ARBA" id="ARBA00023002"/>
    </source>
</evidence>
<dbReference type="KEGG" id="saqi:AXG55_10425"/>
<dbReference type="EC" id="1.8.4.11" evidence="4"/>
<dbReference type="RefSeq" id="WP_148698054.1">
    <property type="nucleotide sequence ID" value="NZ_CP017834.1"/>
</dbReference>
<evidence type="ECO:0000256" key="2">
    <source>
        <dbReference type="ARBA" id="ARBA00047806"/>
    </source>
</evidence>
<dbReference type="SUPFAM" id="SSF55068">
    <property type="entry name" value="Peptide methionine sulfoxide reductase"/>
    <property type="match status" value="1"/>
</dbReference>
<dbReference type="InterPro" id="IPR036509">
    <property type="entry name" value="Met_Sox_Rdtase_MsrA_sf"/>
</dbReference>